<dbReference type="EMBL" id="LGVV01000065">
    <property type="protein sequence ID" value="KNX40164.1"/>
    <property type="molecule type" value="Genomic_DNA"/>
</dbReference>
<keyword evidence="1" id="KW-0472">Membrane</keyword>
<keyword evidence="1" id="KW-0812">Transmembrane</keyword>
<keyword evidence="3" id="KW-1185">Reference proteome</keyword>
<feature type="transmembrane region" description="Helical" evidence="1">
    <location>
        <begin position="109"/>
        <end position="130"/>
    </location>
</feature>
<reference evidence="3" key="1">
    <citation type="submission" date="2015-07" db="EMBL/GenBank/DDBJ databases">
        <title>Draft Genome Sequence of Roseovarius tolerans EL-164, a producer of N-Acylated Alanine Methyl Esters (NAMEs).</title>
        <authorList>
            <person name="Voget S."/>
            <person name="Bruns H."/>
            <person name="Wagner-Doebler I."/>
            <person name="Schulz S."/>
            <person name="Daniel R."/>
        </authorList>
    </citation>
    <scope>NUCLEOTIDE SEQUENCE [LARGE SCALE GENOMIC DNA]</scope>
    <source>
        <strain evidence="3">EL-164</strain>
    </source>
</reference>
<comment type="caution">
    <text evidence="2">The sequence shown here is derived from an EMBL/GenBank/DDBJ whole genome shotgun (WGS) entry which is preliminary data.</text>
</comment>
<dbReference type="Proteomes" id="UP000037046">
    <property type="component" value="Unassembled WGS sequence"/>
</dbReference>
<dbReference type="PATRIC" id="fig|74031.6.peg.3357"/>
<proteinExistence type="predicted"/>
<evidence type="ECO:0000256" key="1">
    <source>
        <dbReference type="SAM" id="Phobius"/>
    </source>
</evidence>
<accession>A0A0L6CQW2</accession>
<sequence>MSLPGANDATMQGIATAGNGVWSDGTDLSTLEAIFNGTGGSLVGIDKIVVTLPDGTPIDPNAVSGIGAFTVDSPFNIALGPNTWSVTAFFTDGTSATDTVTVNGVTAAIPLPAALPLLLGGLGMLGLFGARRRKS</sequence>
<organism evidence="2 3">
    <name type="scientific">Roseovarius tolerans</name>
    <dbReference type="NCBI Taxonomy" id="74031"/>
    <lineage>
        <taxon>Bacteria</taxon>
        <taxon>Pseudomonadati</taxon>
        <taxon>Pseudomonadota</taxon>
        <taxon>Alphaproteobacteria</taxon>
        <taxon>Rhodobacterales</taxon>
        <taxon>Roseobacteraceae</taxon>
        <taxon>Roseovarius</taxon>
    </lineage>
</organism>
<evidence type="ECO:0008006" key="4">
    <source>
        <dbReference type="Google" id="ProtNLM"/>
    </source>
</evidence>
<gene>
    <name evidence="2" type="ORF">ROTO_32880</name>
</gene>
<evidence type="ECO:0000313" key="3">
    <source>
        <dbReference type="Proteomes" id="UP000037046"/>
    </source>
</evidence>
<protein>
    <recommendedName>
        <fullName evidence="4">VPLPA-CTERM protein sorting domain-containing protein</fullName>
    </recommendedName>
</protein>
<keyword evidence="1" id="KW-1133">Transmembrane helix</keyword>
<name>A0A0L6CQW2_9RHOB</name>
<evidence type="ECO:0000313" key="2">
    <source>
        <dbReference type="EMBL" id="KNX40164.1"/>
    </source>
</evidence>
<dbReference type="AlphaFoldDB" id="A0A0L6CQW2"/>